<keyword evidence="9 13" id="KW-1133">Transmembrane helix</keyword>
<proteinExistence type="inferred from homology"/>
<name>A0A6A6QV27_9PEZI</name>
<evidence type="ECO:0000256" key="9">
    <source>
        <dbReference type="ARBA" id="ARBA00022989"/>
    </source>
</evidence>
<keyword evidence="8" id="KW-0256">Endoplasmic reticulum</keyword>
<evidence type="ECO:0000256" key="11">
    <source>
        <dbReference type="ARBA" id="ARBA00023180"/>
    </source>
</evidence>
<comment type="subcellular location">
    <subcellularLocation>
        <location evidence="3">Endoplasmic reticulum membrane</location>
    </subcellularLocation>
    <subcellularLocation>
        <location evidence="2">Nucleus membrane</location>
    </subcellularLocation>
</comment>
<sequence length="514" mass="56387">MDIEGQSANVNPQGKYLLTLSTGIPSDLASKLQHPPVQRQELLSQALRIIHSVESSSSCNRLAALNLINSCQSLETSPKGSNTAGMNSDLGLDEVKSEYAARLAVCELIGAGANIPGICAIFVPSAKACVKYRFTGFWARNDHQSETQDTLCYPQATPSQFVGCLKALEARPQYWTSYSNARQNAVVMCQASRDAIEKDEKIALYRSLADATTNIASALAESIREAQAQLDKQKAFIEQIRASEAQAFDEFRKGHENSLSALDSVSQTAQSVIDMVFRAFKGAGAEAVELHEAIHKSKESILDMHKEVAIAHSENTEVALVAKHALFEVYTALGGLQDGLRTSSELMADMSERQTLLDEHLNMTFENLMTAVEETTERIQRISIFGGFGVSNSRFGVILLIVGTWSWFASSKVAGVFAILYGVFLVLCSVVASPWFHYALDKAYYLAQHPAAIPVLVLLLAVGFICYLSSFVYRTTDDDGNVGYMIKPDPAVLPTSHPRPVRHYSILKTLRLYR</sequence>
<dbReference type="EMBL" id="MU004190">
    <property type="protein sequence ID" value="KAF2494777.1"/>
    <property type="molecule type" value="Genomic_DNA"/>
</dbReference>
<protein>
    <recommendedName>
        <fullName evidence="16">Nuclear membrane fusion protein Kar5</fullName>
    </recommendedName>
</protein>
<keyword evidence="12" id="KW-0539">Nucleus</keyword>
<evidence type="ECO:0000256" key="1">
    <source>
        <dbReference type="ARBA" id="ARBA00003389"/>
    </source>
</evidence>
<dbReference type="OrthoDB" id="5311848at2759"/>
<dbReference type="GO" id="GO:0048288">
    <property type="term" value="P:nuclear membrane fusion involved in karyogamy"/>
    <property type="evidence" value="ECO:0007669"/>
    <property type="project" value="InterPro"/>
</dbReference>
<dbReference type="PANTHER" id="PTHR28012:SF1">
    <property type="entry name" value="NUCLEAR FUSION PROTEIN KAR5"/>
    <property type="match status" value="1"/>
</dbReference>
<evidence type="ECO:0000313" key="15">
    <source>
        <dbReference type="Proteomes" id="UP000799750"/>
    </source>
</evidence>
<keyword evidence="5" id="KW-0415">Karyogamy</keyword>
<reference evidence="14" key="1">
    <citation type="journal article" date="2020" name="Stud. Mycol.">
        <title>101 Dothideomycetes genomes: a test case for predicting lifestyles and emergence of pathogens.</title>
        <authorList>
            <person name="Haridas S."/>
            <person name="Albert R."/>
            <person name="Binder M."/>
            <person name="Bloem J."/>
            <person name="Labutti K."/>
            <person name="Salamov A."/>
            <person name="Andreopoulos B."/>
            <person name="Baker S."/>
            <person name="Barry K."/>
            <person name="Bills G."/>
            <person name="Bluhm B."/>
            <person name="Cannon C."/>
            <person name="Castanera R."/>
            <person name="Culley D."/>
            <person name="Daum C."/>
            <person name="Ezra D."/>
            <person name="Gonzalez J."/>
            <person name="Henrissat B."/>
            <person name="Kuo A."/>
            <person name="Liang C."/>
            <person name="Lipzen A."/>
            <person name="Lutzoni F."/>
            <person name="Magnuson J."/>
            <person name="Mondo S."/>
            <person name="Nolan M."/>
            <person name="Ohm R."/>
            <person name="Pangilinan J."/>
            <person name="Park H.-J."/>
            <person name="Ramirez L."/>
            <person name="Alfaro M."/>
            <person name="Sun H."/>
            <person name="Tritt A."/>
            <person name="Yoshinaga Y."/>
            <person name="Zwiers L.-H."/>
            <person name="Turgeon B."/>
            <person name="Goodwin S."/>
            <person name="Spatafora J."/>
            <person name="Crous P."/>
            <person name="Grigoriev I."/>
        </authorList>
    </citation>
    <scope>NUCLEOTIDE SEQUENCE</scope>
    <source>
        <strain evidence="14">CBS 269.34</strain>
    </source>
</reference>
<comment type="similarity">
    <text evidence="4">Belongs to the KAR5 family.</text>
</comment>
<feature type="transmembrane region" description="Helical" evidence="13">
    <location>
        <begin position="384"/>
        <end position="408"/>
    </location>
</feature>
<evidence type="ECO:0000256" key="2">
    <source>
        <dbReference type="ARBA" id="ARBA00004126"/>
    </source>
</evidence>
<evidence type="ECO:0000256" key="5">
    <source>
        <dbReference type="ARBA" id="ARBA00022459"/>
    </source>
</evidence>
<dbReference type="PANTHER" id="PTHR28012">
    <property type="entry name" value="NUCLEAR FUSION PROTEIN KAR5"/>
    <property type="match status" value="1"/>
</dbReference>
<accession>A0A6A6QV27</accession>
<evidence type="ECO:0000256" key="12">
    <source>
        <dbReference type="ARBA" id="ARBA00023242"/>
    </source>
</evidence>
<keyword evidence="7" id="KW-0732">Signal</keyword>
<dbReference type="GO" id="GO:0005789">
    <property type="term" value="C:endoplasmic reticulum membrane"/>
    <property type="evidence" value="ECO:0007669"/>
    <property type="project" value="UniProtKB-SubCell"/>
</dbReference>
<dbReference type="InterPro" id="IPR007292">
    <property type="entry name" value="Nuclear_fusion_Kar5"/>
</dbReference>
<evidence type="ECO:0000256" key="7">
    <source>
        <dbReference type="ARBA" id="ARBA00022729"/>
    </source>
</evidence>
<keyword evidence="10 13" id="KW-0472">Membrane</keyword>
<keyword evidence="6 13" id="KW-0812">Transmembrane</keyword>
<keyword evidence="15" id="KW-1185">Reference proteome</keyword>
<organism evidence="14 15">
    <name type="scientific">Lophium mytilinum</name>
    <dbReference type="NCBI Taxonomy" id="390894"/>
    <lineage>
        <taxon>Eukaryota</taxon>
        <taxon>Fungi</taxon>
        <taxon>Dikarya</taxon>
        <taxon>Ascomycota</taxon>
        <taxon>Pezizomycotina</taxon>
        <taxon>Dothideomycetes</taxon>
        <taxon>Pleosporomycetidae</taxon>
        <taxon>Mytilinidiales</taxon>
        <taxon>Mytilinidiaceae</taxon>
        <taxon>Lophium</taxon>
    </lineage>
</organism>
<evidence type="ECO:0000256" key="8">
    <source>
        <dbReference type="ARBA" id="ARBA00022824"/>
    </source>
</evidence>
<gene>
    <name evidence="14" type="ORF">BU16DRAFT_527761</name>
</gene>
<comment type="function">
    <text evidence="1">Required for nuclear membrane fusion during karyogamy.</text>
</comment>
<evidence type="ECO:0000256" key="3">
    <source>
        <dbReference type="ARBA" id="ARBA00004586"/>
    </source>
</evidence>
<evidence type="ECO:0000256" key="13">
    <source>
        <dbReference type="SAM" id="Phobius"/>
    </source>
</evidence>
<dbReference type="GO" id="GO:0000742">
    <property type="term" value="P:karyogamy involved in conjugation with cellular fusion"/>
    <property type="evidence" value="ECO:0007669"/>
    <property type="project" value="InterPro"/>
</dbReference>
<evidence type="ECO:0000256" key="6">
    <source>
        <dbReference type="ARBA" id="ARBA00022692"/>
    </source>
</evidence>
<feature type="transmembrane region" description="Helical" evidence="13">
    <location>
        <begin position="414"/>
        <end position="440"/>
    </location>
</feature>
<evidence type="ECO:0000313" key="14">
    <source>
        <dbReference type="EMBL" id="KAF2494777.1"/>
    </source>
</evidence>
<feature type="transmembrane region" description="Helical" evidence="13">
    <location>
        <begin position="452"/>
        <end position="473"/>
    </location>
</feature>
<dbReference type="GO" id="GO:0031965">
    <property type="term" value="C:nuclear membrane"/>
    <property type="evidence" value="ECO:0007669"/>
    <property type="project" value="UniProtKB-SubCell"/>
</dbReference>
<keyword evidence="11" id="KW-0325">Glycoprotein</keyword>
<evidence type="ECO:0000256" key="4">
    <source>
        <dbReference type="ARBA" id="ARBA00010473"/>
    </source>
</evidence>
<dbReference type="AlphaFoldDB" id="A0A6A6QV27"/>
<dbReference type="Proteomes" id="UP000799750">
    <property type="component" value="Unassembled WGS sequence"/>
</dbReference>
<evidence type="ECO:0000256" key="10">
    <source>
        <dbReference type="ARBA" id="ARBA00023136"/>
    </source>
</evidence>
<evidence type="ECO:0008006" key="16">
    <source>
        <dbReference type="Google" id="ProtNLM"/>
    </source>
</evidence>